<protein>
    <submittedName>
        <fullName evidence="1">Uncharacterized protein</fullName>
    </submittedName>
</protein>
<dbReference type="InterPro" id="IPR031540">
    <property type="entry name" value="DUF5088"/>
</dbReference>
<dbReference type="EMBL" id="JARGDH010000006">
    <property type="protein sequence ID" value="KAL0265910.1"/>
    <property type="molecule type" value="Genomic_DNA"/>
</dbReference>
<comment type="caution">
    <text evidence="1">The sequence shown here is derived from an EMBL/GenBank/DDBJ whole genome shotgun (WGS) entry which is preliminary data.</text>
</comment>
<dbReference type="Pfam" id="PF17008">
    <property type="entry name" value="DUF5088"/>
    <property type="match status" value="1"/>
</dbReference>
<organism evidence="1">
    <name type="scientific">Menopon gallinae</name>
    <name type="common">poultry shaft louse</name>
    <dbReference type="NCBI Taxonomy" id="328185"/>
    <lineage>
        <taxon>Eukaryota</taxon>
        <taxon>Metazoa</taxon>
        <taxon>Ecdysozoa</taxon>
        <taxon>Arthropoda</taxon>
        <taxon>Hexapoda</taxon>
        <taxon>Insecta</taxon>
        <taxon>Pterygota</taxon>
        <taxon>Neoptera</taxon>
        <taxon>Paraneoptera</taxon>
        <taxon>Psocodea</taxon>
        <taxon>Troctomorpha</taxon>
        <taxon>Phthiraptera</taxon>
        <taxon>Amblycera</taxon>
        <taxon>Menoponidae</taxon>
        <taxon>Menopon</taxon>
    </lineage>
</organism>
<proteinExistence type="predicted"/>
<gene>
    <name evidence="1" type="ORF">PYX00_011627</name>
</gene>
<accession>A0AAW2H820</accession>
<dbReference type="AlphaFoldDB" id="A0AAW2H820"/>
<name>A0AAW2H820_9NEOP</name>
<sequence>MEGTDGIMYEPADPQTPSGVSFVSDRTYLPFLNDTVTMPKMELPFLETSVAKHSKARMQRYQSAIGDVISVDEHLSKRVNLPIVGRVVLKSRVRAYSFFKRNAYCFQIVMQGARNLKVTLWGKCAAYHAGIETGDFVVIQEYRRGKRNRSESYIVYNSFHEDLYLNASEISVNSGAVYRTQMTVPVGAGLSLKTPLNNVVEGKITYMSVITRHRSRWEEYTDIYEYVYEYYLLRVGDKAVILYSNSTETFYELEVGMQVRLENMRAYVRGSVHMYLSTIYTEILVCEDACPDSGLELVRGALGFIPDRGLDLSVLEEERVESFQIGKREIVVAVAQLWRPEPVTLADLDKNTSTLVINEARKYVLRARLAGYNFASFSKEECAVRSCAPETFTSVSYLKNGVLCEQRSAAICVEDDSTSKTLLLFKNYLHSEGAFVERIDGCSTLEELSSLVGSWFNFIVDVFRASEHNALVHGLFAVRDVAKCDGEKACPMQADYYPSLFDRKKGKVEEVESIKEYRPVEHRKELRTLYDEATIPQKLGRRSFVTIFGSSNLEMLEEKVRSLGEVRDIEYGRNYLNVVYDSEESNRSLLSLNRQVVNGEILGVYRQQLVVNSEDNSIFIRNKSMFSRVVEYFFGSQC</sequence>
<reference evidence="1" key="1">
    <citation type="journal article" date="2024" name="Gigascience">
        <title>Chromosome-level genome of the poultry shaft louse Menopon gallinae provides insight into the host-switching and adaptive evolution of parasitic lice.</title>
        <authorList>
            <person name="Xu Y."/>
            <person name="Ma L."/>
            <person name="Liu S."/>
            <person name="Liang Y."/>
            <person name="Liu Q."/>
            <person name="He Z."/>
            <person name="Tian L."/>
            <person name="Duan Y."/>
            <person name="Cai W."/>
            <person name="Li H."/>
            <person name="Song F."/>
        </authorList>
    </citation>
    <scope>NUCLEOTIDE SEQUENCE</scope>
    <source>
        <strain evidence="1">Cailab_2023a</strain>
    </source>
</reference>
<evidence type="ECO:0000313" key="1">
    <source>
        <dbReference type="EMBL" id="KAL0265910.1"/>
    </source>
</evidence>